<keyword evidence="2" id="KW-0067">ATP-binding</keyword>
<keyword evidence="3" id="KW-0040">ANK repeat</keyword>
<dbReference type="InterPro" id="IPR002110">
    <property type="entry name" value="Ankyrin_rpt"/>
</dbReference>
<evidence type="ECO:0000256" key="3">
    <source>
        <dbReference type="PROSITE-ProRule" id="PRU00023"/>
    </source>
</evidence>
<feature type="repeat" description="ANK" evidence="3">
    <location>
        <begin position="231"/>
        <end position="263"/>
    </location>
</feature>
<evidence type="ECO:0000313" key="7">
    <source>
        <dbReference type="Proteomes" id="UP001108240"/>
    </source>
</evidence>
<organism evidence="6 7">
    <name type="scientific">Cyprinus carpio carpio</name>
    <dbReference type="NCBI Taxonomy" id="630221"/>
    <lineage>
        <taxon>Eukaryota</taxon>
        <taxon>Metazoa</taxon>
        <taxon>Chordata</taxon>
        <taxon>Craniata</taxon>
        <taxon>Vertebrata</taxon>
        <taxon>Euteleostomi</taxon>
        <taxon>Actinopterygii</taxon>
        <taxon>Neopterygii</taxon>
        <taxon>Teleostei</taxon>
        <taxon>Ostariophysi</taxon>
        <taxon>Cypriniformes</taxon>
        <taxon>Cyprinidae</taxon>
        <taxon>Cyprininae</taxon>
        <taxon>Cyprinus</taxon>
    </lineage>
</organism>
<evidence type="ECO:0000259" key="5">
    <source>
        <dbReference type="SMART" id="SM00382"/>
    </source>
</evidence>
<dbReference type="GeneTree" id="ENSGT00390000012961"/>
<reference evidence="6" key="1">
    <citation type="submission" date="2025-08" db="UniProtKB">
        <authorList>
            <consortium name="Ensembl"/>
        </authorList>
    </citation>
    <scope>IDENTIFICATION</scope>
</reference>
<dbReference type="InterPro" id="IPR036770">
    <property type="entry name" value="Ankyrin_rpt-contain_sf"/>
</dbReference>
<reference evidence="6" key="2">
    <citation type="submission" date="2025-09" db="UniProtKB">
        <authorList>
            <consortium name="Ensembl"/>
        </authorList>
    </citation>
    <scope>IDENTIFICATION</scope>
</reference>
<keyword evidence="7" id="KW-1185">Reference proteome</keyword>
<dbReference type="PROSITE" id="PS50088">
    <property type="entry name" value="ANK_REPEAT"/>
    <property type="match status" value="2"/>
</dbReference>
<dbReference type="PROSITE" id="PS50297">
    <property type="entry name" value="ANK_REP_REGION"/>
    <property type="match status" value="2"/>
</dbReference>
<dbReference type="Gene3D" id="1.25.40.20">
    <property type="entry name" value="Ankyrin repeat-containing domain"/>
    <property type="match status" value="2"/>
</dbReference>
<dbReference type="Pfam" id="PF12796">
    <property type="entry name" value="Ank_2"/>
    <property type="match status" value="2"/>
</dbReference>
<dbReference type="GO" id="GO:0016887">
    <property type="term" value="F:ATP hydrolysis activity"/>
    <property type="evidence" value="ECO:0007669"/>
    <property type="project" value="InterPro"/>
</dbReference>
<dbReference type="PANTHER" id="PTHR11638">
    <property type="entry name" value="ATP-DEPENDENT CLP PROTEASE"/>
    <property type="match status" value="1"/>
</dbReference>
<dbReference type="InterPro" id="IPR027417">
    <property type="entry name" value="P-loop_NTPase"/>
</dbReference>
<feature type="region of interest" description="Disordered" evidence="4">
    <location>
        <begin position="529"/>
        <end position="548"/>
    </location>
</feature>
<evidence type="ECO:0000256" key="1">
    <source>
        <dbReference type="ARBA" id="ARBA00022741"/>
    </source>
</evidence>
<sequence length="659" mass="73283">MFLSSVPARVLMRRSRSLSPCRALQTGHGEASRFRNLCELEPNRSPVARVPRASGKSVAGEESRMQYHQLASRWRESLEGRRSSWASLTASGRHRDGHESRAEAADAAGVAGVISVAALAFCFKKDSDDKAEALLEAARSSNTQELIRLLAQGVDPNSRHRLGWTPLMVAAMNKQHNVVKVLLEAGADPNLGDDFSSVYEAAREKGIHSLEVLVSREDEFSNRLSSRASFRGCSALHYAALTDDLRTVRMLLDAGANPLQKNELGHTPLTYAKEGETATLLKEAQNTFVEAQQKREAEQRRKFPLERRLKEHIIGQEGAINTVASAIRRKENGWYDEEHPLVFLFLGSSGIGKTELAKQVARYMHKDIKKGFIRMDMSEFQEKHEVAKFIGSPPGYVGHEEGGQLTKKLKQCPNAVVLFDEVDKAHPDVLTIMLQLFDEGRLTDGKGKTIECKDAIFIMTSNAASDEIAQHALQLREEAQEQSRRRLAENLGEQLRLTFNFTFRRKRRLMTCFCSCRGCSEEREDHHLQHLQRAGDPPHPEGNPPSSCVSQRLVAGVSSDDLIGAYRLISDGTSFWGGSTRSFTSCRSVTLNSFSWSAESSATGPRRPSRGTTSRCCGSVPCWSCWCGDITCTTARAPSNTRWSGGWSISWRLRLSRSC</sequence>
<dbReference type="FunFam" id="1.25.40.20:FF:000203">
    <property type="entry name" value="caseinolytic peptidase B protein homolog isoform X1"/>
    <property type="match status" value="1"/>
</dbReference>
<dbReference type="Proteomes" id="UP001108240">
    <property type="component" value="Unplaced"/>
</dbReference>
<dbReference type="SUPFAM" id="SSF48403">
    <property type="entry name" value="Ankyrin repeat"/>
    <property type="match status" value="1"/>
</dbReference>
<dbReference type="InterPro" id="IPR003593">
    <property type="entry name" value="AAA+_ATPase"/>
</dbReference>
<accession>A0A9J7WZK7</accession>
<name>A0A9J7WZK7_CYPCA</name>
<dbReference type="PRINTS" id="PR00300">
    <property type="entry name" value="CLPPROTEASEA"/>
</dbReference>
<dbReference type="AlphaFoldDB" id="A0A9J7WZK7"/>
<dbReference type="InterPro" id="IPR050130">
    <property type="entry name" value="ClpA_ClpB"/>
</dbReference>
<dbReference type="Ensembl" id="ENSCCRT00000174240.1">
    <property type="protein sequence ID" value="ENSCCRP00000100213.1"/>
    <property type="gene ID" value="ENSCCRG00000069599.1"/>
</dbReference>
<dbReference type="SUPFAM" id="SSF52540">
    <property type="entry name" value="P-loop containing nucleoside triphosphate hydrolases"/>
    <property type="match status" value="1"/>
</dbReference>
<dbReference type="PANTHER" id="PTHR11638:SF93">
    <property type="entry name" value="MITOCHONDRIAL DISAGGREGASE"/>
    <property type="match status" value="1"/>
</dbReference>
<keyword evidence="1" id="KW-0547">Nucleotide-binding</keyword>
<evidence type="ECO:0000256" key="4">
    <source>
        <dbReference type="SAM" id="MobiDB-lite"/>
    </source>
</evidence>
<feature type="repeat" description="ANK" evidence="3">
    <location>
        <begin position="162"/>
        <end position="194"/>
    </location>
</feature>
<dbReference type="Gene3D" id="3.40.50.300">
    <property type="entry name" value="P-loop containing nucleotide triphosphate hydrolases"/>
    <property type="match status" value="1"/>
</dbReference>
<protein>
    <submittedName>
        <fullName evidence="6">ClpB family mitochondrial disaggregase</fullName>
    </submittedName>
</protein>
<dbReference type="SMART" id="SM00248">
    <property type="entry name" value="ANK"/>
    <property type="match status" value="4"/>
</dbReference>
<evidence type="ECO:0000256" key="2">
    <source>
        <dbReference type="ARBA" id="ARBA00022840"/>
    </source>
</evidence>
<dbReference type="GO" id="GO:0005739">
    <property type="term" value="C:mitochondrion"/>
    <property type="evidence" value="ECO:0007669"/>
    <property type="project" value="TreeGrafter"/>
</dbReference>
<dbReference type="SMART" id="SM00382">
    <property type="entry name" value="AAA"/>
    <property type="match status" value="1"/>
</dbReference>
<dbReference type="Pfam" id="PF07724">
    <property type="entry name" value="AAA_2"/>
    <property type="match status" value="1"/>
</dbReference>
<dbReference type="InterPro" id="IPR003959">
    <property type="entry name" value="ATPase_AAA_core"/>
</dbReference>
<feature type="domain" description="AAA+ ATPase" evidence="5">
    <location>
        <begin position="339"/>
        <end position="487"/>
    </location>
</feature>
<dbReference type="GO" id="GO:0034605">
    <property type="term" value="P:cellular response to heat"/>
    <property type="evidence" value="ECO:0007669"/>
    <property type="project" value="TreeGrafter"/>
</dbReference>
<evidence type="ECO:0000313" key="6">
    <source>
        <dbReference type="Ensembl" id="ENSCCRP00000100213.1"/>
    </source>
</evidence>
<dbReference type="CDD" id="cd19499">
    <property type="entry name" value="RecA-like_ClpB_Hsp104-like"/>
    <property type="match status" value="1"/>
</dbReference>
<proteinExistence type="predicted"/>
<dbReference type="GO" id="GO:0005524">
    <property type="term" value="F:ATP binding"/>
    <property type="evidence" value="ECO:0007669"/>
    <property type="project" value="UniProtKB-KW"/>
</dbReference>
<dbReference type="InterPro" id="IPR001270">
    <property type="entry name" value="ClpA/B"/>
</dbReference>